<feature type="transmembrane region" description="Helical" evidence="5">
    <location>
        <begin position="266"/>
        <end position="288"/>
    </location>
</feature>
<dbReference type="PANTHER" id="PTHR43129:SF1">
    <property type="entry name" value="FOSMIDOMYCIN RESISTANCE PROTEIN"/>
    <property type="match status" value="1"/>
</dbReference>
<keyword evidence="2 5" id="KW-0812">Transmembrane</keyword>
<dbReference type="InterPro" id="IPR020846">
    <property type="entry name" value="MFS_dom"/>
</dbReference>
<proteinExistence type="predicted"/>
<evidence type="ECO:0000256" key="3">
    <source>
        <dbReference type="ARBA" id="ARBA00022989"/>
    </source>
</evidence>
<evidence type="ECO:0000256" key="5">
    <source>
        <dbReference type="SAM" id="Phobius"/>
    </source>
</evidence>
<feature type="transmembrane region" description="Helical" evidence="5">
    <location>
        <begin position="384"/>
        <end position="403"/>
    </location>
</feature>
<dbReference type="SUPFAM" id="SSF103473">
    <property type="entry name" value="MFS general substrate transporter"/>
    <property type="match status" value="1"/>
</dbReference>
<feature type="transmembrane region" description="Helical" evidence="5">
    <location>
        <begin position="126"/>
        <end position="144"/>
    </location>
</feature>
<comment type="caution">
    <text evidence="7">The sequence shown here is derived from an EMBL/GenBank/DDBJ whole genome shotgun (WGS) entry which is preliminary data.</text>
</comment>
<keyword evidence="3 5" id="KW-1133">Transmembrane helix</keyword>
<evidence type="ECO:0000259" key="6">
    <source>
        <dbReference type="PROSITE" id="PS50850"/>
    </source>
</evidence>
<dbReference type="PANTHER" id="PTHR43129">
    <property type="entry name" value="FOSMIDOMYCIN RESISTANCE PROTEIN"/>
    <property type="match status" value="1"/>
</dbReference>
<dbReference type="EMBL" id="BAABJP010000007">
    <property type="protein sequence ID" value="GAA5150623.1"/>
    <property type="molecule type" value="Genomic_DNA"/>
</dbReference>
<evidence type="ECO:0000256" key="1">
    <source>
        <dbReference type="ARBA" id="ARBA00004651"/>
    </source>
</evidence>
<evidence type="ECO:0000313" key="7">
    <source>
        <dbReference type="EMBL" id="GAA5150623.1"/>
    </source>
</evidence>
<gene>
    <name evidence="7" type="ORF">GCM10023321_16310</name>
</gene>
<feature type="transmembrane region" description="Helical" evidence="5">
    <location>
        <begin position="39"/>
        <end position="64"/>
    </location>
</feature>
<feature type="transmembrane region" description="Helical" evidence="5">
    <location>
        <begin position="102"/>
        <end position="120"/>
    </location>
</feature>
<dbReference type="Pfam" id="PF07690">
    <property type="entry name" value="MFS_1"/>
    <property type="match status" value="1"/>
</dbReference>
<keyword evidence="4 5" id="KW-0472">Membrane</keyword>
<dbReference type="InterPro" id="IPR011701">
    <property type="entry name" value="MFS"/>
</dbReference>
<protein>
    <submittedName>
        <fullName evidence="7">MFS transporter</fullName>
    </submittedName>
</protein>
<feature type="transmembrane region" description="Helical" evidence="5">
    <location>
        <begin position="356"/>
        <end position="378"/>
    </location>
</feature>
<organism evidence="7 8">
    <name type="scientific">Pseudonocardia eucalypti</name>
    <dbReference type="NCBI Taxonomy" id="648755"/>
    <lineage>
        <taxon>Bacteria</taxon>
        <taxon>Bacillati</taxon>
        <taxon>Actinomycetota</taxon>
        <taxon>Actinomycetes</taxon>
        <taxon>Pseudonocardiales</taxon>
        <taxon>Pseudonocardiaceae</taxon>
        <taxon>Pseudonocardia</taxon>
    </lineage>
</organism>
<feature type="transmembrane region" description="Helical" evidence="5">
    <location>
        <begin position="70"/>
        <end position="90"/>
    </location>
</feature>
<reference evidence="8" key="1">
    <citation type="journal article" date="2019" name="Int. J. Syst. Evol. Microbiol.">
        <title>The Global Catalogue of Microorganisms (GCM) 10K type strain sequencing project: providing services to taxonomists for standard genome sequencing and annotation.</title>
        <authorList>
            <consortium name="The Broad Institute Genomics Platform"/>
            <consortium name="The Broad Institute Genome Sequencing Center for Infectious Disease"/>
            <person name="Wu L."/>
            <person name="Ma J."/>
        </authorList>
    </citation>
    <scope>NUCLEOTIDE SEQUENCE [LARGE SCALE GENOMIC DNA]</scope>
    <source>
        <strain evidence="8">JCM 18303</strain>
    </source>
</reference>
<accession>A0ABP9PQQ2</accession>
<feature type="transmembrane region" description="Helical" evidence="5">
    <location>
        <begin position="234"/>
        <end position="260"/>
    </location>
</feature>
<feature type="domain" description="Major facilitator superfamily (MFS) profile" evidence="6">
    <location>
        <begin position="37"/>
        <end position="410"/>
    </location>
</feature>
<dbReference type="Proteomes" id="UP001428817">
    <property type="component" value="Unassembled WGS sequence"/>
</dbReference>
<dbReference type="Gene3D" id="1.20.1250.20">
    <property type="entry name" value="MFS general substrate transporter like domains"/>
    <property type="match status" value="2"/>
</dbReference>
<evidence type="ECO:0000256" key="4">
    <source>
        <dbReference type="ARBA" id="ARBA00023136"/>
    </source>
</evidence>
<feature type="transmembrane region" description="Helical" evidence="5">
    <location>
        <begin position="165"/>
        <end position="187"/>
    </location>
</feature>
<evidence type="ECO:0000313" key="8">
    <source>
        <dbReference type="Proteomes" id="UP001428817"/>
    </source>
</evidence>
<feature type="transmembrane region" description="Helical" evidence="5">
    <location>
        <begin position="193"/>
        <end position="213"/>
    </location>
</feature>
<keyword evidence="8" id="KW-1185">Reference proteome</keyword>
<dbReference type="CDD" id="cd17478">
    <property type="entry name" value="MFS_FsR"/>
    <property type="match status" value="1"/>
</dbReference>
<evidence type="ECO:0000256" key="2">
    <source>
        <dbReference type="ARBA" id="ARBA00022692"/>
    </source>
</evidence>
<dbReference type="InterPro" id="IPR036259">
    <property type="entry name" value="MFS_trans_sf"/>
</dbReference>
<comment type="subcellular location">
    <subcellularLocation>
        <location evidence="1">Cell membrane</location>
        <topology evidence="1">Multi-pass membrane protein</topology>
    </subcellularLocation>
</comment>
<dbReference type="PROSITE" id="PS50850">
    <property type="entry name" value="MFS"/>
    <property type="match status" value="1"/>
</dbReference>
<name>A0ABP9PQQ2_9PSEU</name>
<sequence length="427" mass="44628">MAATGAWRIFDIDWQIIGSRQPGWRPKLELMTDRRTPTVLLAVGHGSVDIYQGIVPVMVPFLVAERHYDYLAVTGFVLAANVLNSLVQPLFGLLNDRWEMRWLIPASTLLAGIGVALVGFAQWYPLSLAVIALSGVGVAAYHPAAARMARSVTGGDHVRMSWFSLGGNIGFALAPALVTPLLAFGGLAAAPVLVLPALVGTLVTLPLLGRRAAAERRAASAKARVTAGDNWPEFGVLTLIIVLRSMAYLGLSTFLALFVFQRVGNSPLVGGIALFVLYASGAVGTWLGGKLAARFGRLPVMRVSYAVSALALAGVAFVPGPALLAFVALAALSSYAPFSLHITLGQDYLPSRIGTASGVTLGLAVSVGGMFAPALGALAGATSLQTTLACLIVLPVLGALLALRLRDPRPRPPIQSLQQVGSVNTVD</sequence>